<dbReference type="Gene3D" id="1.10.260.40">
    <property type="entry name" value="lambda repressor-like DNA-binding domains"/>
    <property type="match status" value="1"/>
</dbReference>
<dbReference type="CDD" id="cd00093">
    <property type="entry name" value="HTH_XRE"/>
    <property type="match status" value="1"/>
</dbReference>
<dbReference type="SMART" id="SM00530">
    <property type="entry name" value="HTH_XRE"/>
    <property type="match status" value="1"/>
</dbReference>
<gene>
    <name evidence="2" type="ORF">CLV70_12619</name>
</gene>
<dbReference type="Pfam" id="PF13560">
    <property type="entry name" value="HTH_31"/>
    <property type="match status" value="1"/>
</dbReference>
<dbReference type="GO" id="GO:0003677">
    <property type="term" value="F:DNA binding"/>
    <property type="evidence" value="ECO:0007669"/>
    <property type="project" value="InterPro"/>
</dbReference>
<dbReference type="RefSeq" id="WP_211304006.1">
    <property type="nucleotide sequence ID" value="NZ_PVZG01000026.1"/>
</dbReference>
<dbReference type="Proteomes" id="UP000239209">
    <property type="component" value="Unassembled WGS sequence"/>
</dbReference>
<evidence type="ECO:0000259" key="1">
    <source>
        <dbReference type="PROSITE" id="PS50943"/>
    </source>
</evidence>
<dbReference type="InterPro" id="IPR001387">
    <property type="entry name" value="Cro/C1-type_HTH"/>
</dbReference>
<proteinExistence type="predicted"/>
<evidence type="ECO:0000313" key="2">
    <source>
        <dbReference type="EMBL" id="PRY19981.1"/>
    </source>
</evidence>
<sequence>MRGMMTKLTIGERVAWYRRRRGMSQEVLAGLVGRTPDWLGKIENNRIELDRLSVITALAGVLDVALGDLLAEPSLLDWSNESGLETVPALRSALMDYRGITALGSGEMDVEPPNLSELRGETGGLWEAYQGSRFGLVTNRLPALLKHAQAAVYEFEGEDQDDARHLLGLTYQLAATQLTKLGETDLAWIAAERGLSVVRVTGDPVVAGSLFRSVGHALNATGRYKDAVRLTNDAAGYLDQFMTDATPEMLSVYGTLLLAGSVAAARAGDAETARTFLSEADDAALRLGRDANHLWTAFGPTNVAIHRVAAAGELGDIQVAIDLGPRVDTAGMPMERRVRHALEVSRAYSSWNRQEEALATLLHAEQMAPEQVRHHYLGRQLVLTWIRQQRTKPSAALVGLARRLQVLD</sequence>
<reference evidence="2 3" key="1">
    <citation type="submission" date="2018-03" db="EMBL/GenBank/DDBJ databases">
        <title>Genomic Encyclopedia of Archaeal and Bacterial Type Strains, Phase II (KMG-II): from individual species to whole genera.</title>
        <authorList>
            <person name="Goeker M."/>
        </authorList>
    </citation>
    <scope>NUCLEOTIDE SEQUENCE [LARGE SCALE GENOMIC DNA]</scope>
    <source>
        <strain evidence="2 3">DSM 45348</strain>
    </source>
</reference>
<accession>A0A2T0RFT3</accession>
<dbReference type="AlphaFoldDB" id="A0A2T0RFT3"/>
<organism evidence="2 3">
    <name type="scientific">Pseudosporangium ferrugineum</name>
    <dbReference type="NCBI Taxonomy" id="439699"/>
    <lineage>
        <taxon>Bacteria</taxon>
        <taxon>Bacillati</taxon>
        <taxon>Actinomycetota</taxon>
        <taxon>Actinomycetes</taxon>
        <taxon>Micromonosporales</taxon>
        <taxon>Micromonosporaceae</taxon>
        <taxon>Pseudosporangium</taxon>
    </lineage>
</organism>
<protein>
    <submittedName>
        <fullName evidence="2">Transcriptional regulator with XRE-family HTH domain</fullName>
    </submittedName>
</protein>
<dbReference type="PROSITE" id="PS50943">
    <property type="entry name" value="HTH_CROC1"/>
    <property type="match status" value="1"/>
</dbReference>
<keyword evidence="3" id="KW-1185">Reference proteome</keyword>
<name>A0A2T0RFT3_9ACTN</name>
<feature type="domain" description="HTH cro/C1-type" evidence="1">
    <location>
        <begin position="17"/>
        <end position="69"/>
    </location>
</feature>
<dbReference type="InterPro" id="IPR010982">
    <property type="entry name" value="Lambda_DNA-bd_dom_sf"/>
</dbReference>
<dbReference type="SUPFAM" id="SSF47413">
    <property type="entry name" value="lambda repressor-like DNA-binding domains"/>
    <property type="match status" value="1"/>
</dbReference>
<comment type="caution">
    <text evidence="2">The sequence shown here is derived from an EMBL/GenBank/DDBJ whole genome shotgun (WGS) entry which is preliminary data.</text>
</comment>
<evidence type="ECO:0000313" key="3">
    <source>
        <dbReference type="Proteomes" id="UP000239209"/>
    </source>
</evidence>
<dbReference type="EMBL" id="PVZG01000026">
    <property type="protein sequence ID" value="PRY19981.1"/>
    <property type="molecule type" value="Genomic_DNA"/>
</dbReference>